<dbReference type="HOGENOM" id="CLU_2101296_0_0_1"/>
<name>K7MLH9_SOYBN</name>
<accession>K7MLH9</accession>
<gene>
    <name evidence="1" type="ORF">GLYMA_17G135700</name>
</gene>
<sequence>MRCLLTLWNHQNSCRHIYIYIYLLWQNRCLWLASGWRLVEWSFTICGFVLEEEGGTGGISSVVMFWNSNILVLVHVCQNVPSPMDCKFRIFYCHVLEFKHFGLGSCLPECSFPSGL</sequence>
<reference evidence="1" key="3">
    <citation type="submission" date="2018-07" db="EMBL/GenBank/DDBJ databases">
        <title>WGS assembly of Glycine max.</title>
        <authorList>
            <person name="Schmutz J."/>
            <person name="Cannon S."/>
            <person name="Schlueter J."/>
            <person name="Ma J."/>
            <person name="Mitros T."/>
            <person name="Nelson W."/>
            <person name="Hyten D."/>
            <person name="Song Q."/>
            <person name="Thelen J."/>
            <person name="Cheng J."/>
            <person name="Xu D."/>
            <person name="Hellsten U."/>
            <person name="May G."/>
            <person name="Yu Y."/>
            <person name="Sakurai T."/>
            <person name="Umezawa T."/>
            <person name="Bhattacharyya M."/>
            <person name="Sandhu D."/>
            <person name="Valliyodan B."/>
            <person name="Lindquist E."/>
            <person name="Peto M."/>
            <person name="Grant D."/>
            <person name="Shu S."/>
            <person name="Goodstein D."/>
            <person name="Barry K."/>
            <person name="Futrell-Griggs M."/>
            <person name="Abernathy B."/>
            <person name="Du J."/>
            <person name="Tian Z."/>
            <person name="Zhu L."/>
            <person name="Gill N."/>
            <person name="Joshi T."/>
            <person name="Libault M."/>
            <person name="Sethuraman A."/>
            <person name="Zhang X."/>
            <person name="Shinozaki K."/>
            <person name="Nguyen H."/>
            <person name="Wing R."/>
            <person name="Cregan P."/>
            <person name="Specht J."/>
            <person name="Grimwood J."/>
            <person name="Rokhsar D."/>
            <person name="Stacey G."/>
            <person name="Shoemaker R."/>
            <person name="Jackson S."/>
        </authorList>
    </citation>
    <scope>NUCLEOTIDE SEQUENCE</scope>
    <source>
        <tissue evidence="1">Callus</tissue>
    </source>
</reference>
<reference evidence="1 2" key="1">
    <citation type="journal article" date="2010" name="Nature">
        <title>Genome sequence of the palaeopolyploid soybean.</title>
        <authorList>
            <person name="Schmutz J."/>
            <person name="Cannon S.B."/>
            <person name="Schlueter J."/>
            <person name="Ma J."/>
            <person name="Mitros T."/>
            <person name="Nelson W."/>
            <person name="Hyten D.L."/>
            <person name="Song Q."/>
            <person name="Thelen J.J."/>
            <person name="Cheng J."/>
            <person name="Xu D."/>
            <person name="Hellsten U."/>
            <person name="May G.D."/>
            <person name="Yu Y."/>
            <person name="Sakurai T."/>
            <person name="Umezawa T."/>
            <person name="Bhattacharyya M.K."/>
            <person name="Sandhu D."/>
            <person name="Valliyodan B."/>
            <person name="Lindquist E."/>
            <person name="Peto M."/>
            <person name="Grant D."/>
            <person name="Shu S."/>
            <person name="Goodstein D."/>
            <person name="Barry K."/>
            <person name="Futrell-Griggs M."/>
            <person name="Abernathy B."/>
            <person name="Du J."/>
            <person name="Tian Z."/>
            <person name="Zhu L."/>
            <person name="Gill N."/>
            <person name="Joshi T."/>
            <person name="Libault M."/>
            <person name="Sethuraman A."/>
            <person name="Zhang X.-C."/>
            <person name="Shinozaki K."/>
            <person name="Nguyen H.T."/>
            <person name="Wing R.A."/>
            <person name="Cregan P."/>
            <person name="Specht J."/>
            <person name="Grimwood J."/>
            <person name="Rokhsar D."/>
            <person name="Stacey G."/>
            <person name="Shoemaker R.C."/>
            <person name="Jackson S.A."/>
        </authorList>
    </citation>
    <scope>NUCLEOTIDE SEQUENCE [LARGE SCALE GENOMIC DNA]</scope>
    <source>
        <strain evidence="2">cv. Williams 82</strain>
        <tissue evidence="1">Callus</tissue>
    </source>
</reference>
<evidence type="ECO:0000313" key="2">
    <source>
        <dbReference type="EnsemblPlants" id="KRH04040"/>
    </source>
</evidence>
<keyword evidence="3" id="KW-1185">Reference proteome</keyword>
<evidence type="ECO:0000313" key="3">
    <source>
        <dbReference type="Proteomes" id="UP000008827"/>
    </source>
</evidence>
<dbReference type="Proteomes" id="UP000008827">
    <property type="component" value="Chromosome 17"/>
</dbReference>
<dbReference type="Gramene" id="KRH04040">
    <property type="protein sequence ID" value="KRH04040"/>
    <property type="gene ID" value="GLYMA_17G135700"/>
</dbReference>
<reference evidence="2" key="2">
    <citation type="submission" date="2018-02" db="UniProtKB">
        <authorList>
            <consortium name="EnsemblPlants"/>
        </authorList>
    </citation>
    <scope>IDENTIFICATION</scope>
    <source>
        <strain evidence="2">Williams 82</strain>
    </source>
</reference>
<dbReference type="EMBL" id="CM000850">
    <property type="protein sequence ID" value="KRH04040.1"/>
    <property type="molecule type" value="Genomic_DNA"/>
</dbReference>
<proteinExistence type="predicted"/>
<dbReference type="InParanoid" id="K7MLH9"/>
<dbReference type="PaxDb" id="3847-GLYMA17G14475.1"/>
<dbReference type="EnsemblPlants" id="KRH04040">
    <property type="protein sequence ID" value="KRH04040"/>
    <property type="gene ID" value="GLYMA_17G135700"/>
</dbReference>
<protein>
    <submittedName>
        <fullName evidence="1 2">Uncharacterized protein</fullName>
    </submittedName>
</protein>
<evidence type="ECO:0000313" key="1">
    <source>
        <dbReference type="EMBL" id="KRH04040.1"/>
    </source>
</evidence>
<dbReference type="AlphaFoldDB" id="K7MLH9"/>
<organism evidence="1">
    <name type="scientific">Glycine max</name>
    <name type="common">Soybean</name>
    <name type="synonym">Glycine hispida</name>
    <dbReference type="NCBI Taxonomy" id="3847"/>
    <lineage>
        <taxon>Eukaryota</taxon>
        <taxon>Viridiplantae</taxon>
        <taxon>Streptophyta</taxon>
        <taxon>Embryophyta</taxon>
        <taxon>Tracheophyta</taxon>
        <taxon>Spermatophyta</taxon>
        <taxon>Magnoliopsida</taxon>
        <taxon>eudicotyledons</taxon>
        <taxon>Gunneridae</taxon>
        <taxon>Pentapetalae</taxon>
        <taxon>rosids</taxon>
        <taxon>fabids</taxon>
        <taxon>Fabales</taxon>
        <taxon>Fabaceae</taxon>
        <taxon>Papilionoideae</taxon>
        <taxon>50 kb inversion clade</taxon>
        <taxon>NPAAA clade</taxon>
        <taxon>indigoferoid/millettioid clade</taxon>
        <taxon>Phaseoleae</taxon>
        <taxon>Glycine</taxon>
        <taxon>Glycine subgen. Soja</taxon>
    </lineage>
</organism>